<organism evidence="1 2">
    <name type="scientific">Salinigranum rubrum</name>
    <dbReference type="NCBI Taxonomy" id="755307"/>
    <lineage>
        <taxon>Archaea</taxon>
        <taxon>Methanobacteriati</taxon>
        <taxon>Methanobacteriota</taxon>
        <taxon>Stenosarchaea group</taxon>
        <taxon>Halobacteria</taxon>
        <taxon>Halobacteriales</taxon>
        <taxon>Haloferacaceae</taxon>
        <taxon>Salinigranum</taxon>
    </lineage>
</organism>
<sequence>MTGINRRSANTLGIATTLVDALLAFRRGQHKSGLLLLGAAALSKRVNGLGTATSVLLRLIRKFK</sequence>
<reference evidence="1 2" key="1">
    <citation type="submission" date="2018-01" db="EMBL/GenBank/DDBJ databases">
        <title>Complete genome sequence of Salinigranum rubrum GX10T, an extremely halophilic archaeon isolated from a marine solar saltern.</title>
        <authorList>
            <person name="Han S."/>
        </authorList>
    </citation>
    <scope>NUCLEOTIDE SEQUENCE [LARGE SCALE GENOMIC DNA]</scope>
    <source>
        <strain evidence="1 2">GX10</strain>
    </source>
</reference>
<dbReference type="OrthoDB" id="329431at2157"/>
<evidence type="ECO:0000313" key="2">
    <source>
        <dbReference type="Proteomes" id="UP000236584"/>
    </source>
</evidence>
<gene>
    <name evidence="1" type="ORF">C2R22_11300</name>
</gene>
<dbReference type="RefSeq" id="WP_103425852.1">
    <property type="nucleotide sequence ID" value="NZ_CP026309.1"/>
</dbReference>
<proteinExistence type="predicted"/>
<dbReference type="KEGG" id="srub:C2R22_11300"/>
<dbReference type="Proteomes" id="UP000236584">
    <property type="component" value="Chromosome"/>
</dbReference>
<protein>
    <submittedName>
        <fullName evidence="1">Uncharacterized protein</fullName>
    </submittedName>
</protein>
<dbReference type="GeneID" id="35592685"/>
<keyword evidence="2" id="KW-1185">Reference proteome</keyword>
<dbReference type="EMBL" id="CP026309">
    <property type="protein sequence ID" value="AUV82163.1"/>
    <property type="molecule type" value="Genomic_DNA"/>
</dbReference>
<dbReference type="AlphaFoldDB" id="A0A2I8VJQ2"/>
<name>A0A2I8VJQ2_9EURY</name>
<accession>A0A2I8VJQ2</accession>
<evidence type="ECO:0000313" key="1">
    <source>
        <dbReference type="EMBL" id="AUV82163.1"/>
    </source>
</evidence>